<feature type="compositionally biased region" description="Basic and acidic residues" evidence="1">
    <location>
        <begin position="607"/>
        <end position="617"/>
    </location>
</feature>
<feature type="region of interest" description="Disordered" evidence="1">
    <location>
        <begin position="564"/>
        <end position="617"/>
    </location>
</feature>
<name>A0A8J3MP66_9RICK</name>
<proteinExistence type="predicted"/>
<protein>
    <submittedName>
        <fullName evidence="2">Uncharacterized protein</fullName>
    </submittedName>
</protein>
<dbReference type="Proteomes" id="UP000637906">
    <property type="component" value="Unassembled WGS sequence"/>
</dbReference>
<evidence type="ECO:0000256" key="1">
    <source>
        <dbReference type="SAM" id="MobiDB-lite"/>
    </source>
</evidence>
<reference evidence="2 3" key="1">
    <citation type="journal article" date="2021" name="Microb. Ecol.">
        <title>Candidatus Mesenet longicola: Novel Endosymbionts of Brontispa longissima that Induce Cytoplasmic Incompatibility.</title>
        <authorList>
            <person name="Takano S."/>
            <person name="Gotoh Y."/>
            <person name="Hayashi T."/>
        </authorList>
    </citation>
    <scope>NUCLEOTIDE SEQUENCE [LARGE SCALE GENOMIC DNA]</scope>
    <source>
        <strain evidence="2">L5</strain>
    </source>
</reference>
<keyword evidence="3" id="KW-1185">Reference proteome</keyword>
<comment type="caution">
    <text evidence="2">The sequence shown here is derived from an EMBL/GenBank/DDBJ whole genome shotgun (WGS) entry which is preliminary data.</text>
</comment>
<organism evidence="2 3">
    <name type="scientific">Candidatus Mesenet longicola</name>
    <dbReference type="NCBI Taxonomy" id="1892558"/>
    <lineage>
        <taxon>Bacteria</taxon>
        <taxon>Pseudomonadati</taxon>
        <taxon>Pseudomonadota</taxon>
        <taxon>Alphaproteobacteria</taxon>
        <taxon>Rickettsiales</taxon>
        <taxon>Anaplasmataceae</taxon>
        <taxon>Candidatus Mesenet</taxon>
    </lineage>
</organism>
<accession>A0A8J3MP66</accession>
<dbReference type="EMBL" id="BNGU01000021">
    <property type="protein sequence ID" value="GHM59600.1"/>
    <property type="molecule type" value="Genomic_DNA"/>
</dbReference>
<feature type="compositionally biased region" description="Basic and acidic residues" evidence="1">
    <location>
        <begin position="564"/>
        <end position="573"/>
    </location>
</feature>
<gene>
    <name evidence="2" type="ORF">sL5_05930</name>
</gene>
<evidence type="ECO:0000313" key="2">
    <source>
        <dbReference type="EMBL" id="GHM59600.1"/>
    </source>
</evidence>
<evidence type="ECO:0000313" key="3">
    <source>
        <dbReference type="Proteomes" id="UP000637906"/>
    </source>
</evidence>
<sequence>MYNNIRELNVDDIEIKVFSKNPNEDQIDNIEGSINNAYLSFHAAFCNNQECGGAQKINIYAANTEGEYKELLSEKGIDSSIKSHKFSALKDHSNGEFDIYFYLNRSGDFAYSTLERAVARVLIEGNDVFKSALSQALKTGMVDYVAGLDEIGNVQDNNEDCRDFNKIIKKNLSPYDILKDKKNEAQAEQVIKYLKQENSEKIDTLFKELTNTQGSQNGEAIIENFLNELKDDDLNAKFSEWISKQLEQFQQKLAEKFVPKMESKIMADDTEVTVRYHQDSKMKDVDESVADTLKNFKDAFCSDGECNIPQKLNIFSFNSETDYSQYLCGNNKKSDKLFISNDKDGETSIYLYLKGKSDSKENNNIDILKARVIEAIMKNNGWDHLPQQIKEGMTSYIVNFNDADHKYNNLEQAKMFIMSRHSIMHEFNQEGRLPEEVVEFLMAKKSDDLHGLLKSFKGKSEAEIKKIVSSFMGKLDSYEQEFSDWVNGQLKSINNGKLEEELNPLMQIQEEDSTSMDQIQGQSTEGKQDFIDQVMNSSCITDLGIKPECKDKLEDLIKALKECNEESEDKTPPIDEETEEKPEGGTGEKPPIDEETEEKPEGGTGEKPGEGGIKEPKESISDIFNNFRKTLCSSQECHGAQKVNIGTISGDEFRDLTKNESHYNKSGHFVASNNGDTVDIKLYVDYEKDHSVLDLGSGTFINPHCNSYVPSDLNIGHEYESNCAKAAQVMSFLIQRHPDHLIYLFEDLARSGCNNGDQIMQELDNYYNSELQMWLESNPIV</sequence>
<dbReference type="AlphaFoldDB" id="A0A8J3MP66"/>